<proteinExistence type="predicted"/>
<dbReference type="AlphaFoldDB" id="A0A5S4WZD9"/>
<gene>
    <name evidence="1" type="ORF">FXB38_04475</name>
</gene>
<evidence type="ECO:0000313" key="2">
    <source>
        <dbReference type="Proteomes" id="UP000324853"/>
    </source>
</evidence>
<dbReference type="OrthoDB" id="9972120at2"/>
<keyword evidence="2" id="KW-1185">Reference proteome</keyword>
<reference evidence="1 2" key="1">
    <citation type="submission" date="2019-08" db="EMBL/GenBank/DDBJ databases">
        <title>Bradyrhizobium hipponensis sp. nov., a rhizobium isolated from a Lupinus angustifolius root nodule in Tunisia.</title>
        <authorList>
            <person name="Off K."/>
            <person name="Rejili M."/>
            <person name="Mars M."/>
            <person name="Brachmann A."/>
            <person name="Marin M."/>
        </authorList>
    </citation>
    <scope>NUCLEOTIDE SEQUENCE [LARGE SCALE GENOMIC DNA]</scope>
    <source>
        <strain evidence="1 2">CTAW11</strain>
    </source>
</reference>
<organism evidence="1 2">
    <name type="scientific">Bradyrhizobium cytisi</name>
    <dbReference type="NCBI Taxonomy" id="515489"/>
    <lineage>
        <taxon>Bacteria</taxon>
        <taxon>Pseudomonadati</taxon>
        <taxon>Pseudomonadota</taxon>
        <taxon>Alphaproteobacteria</taxon>
        <taxon>Hyphomicrobiales</taxon>
        <taxon>Nitrobacteraceae</taxon>
        <taxon>Bradyrhizobium</taxon>
    </lineage>
</organism>
<comment type="caution">
    <text evidence="1">The sequence shown here is derived from an EMBL/GenBank/DDBJ whole genome shotgun (WGS) entry which is preliminary data.</text>
</comment>
<dbReference type="RefSeq" id="WP_148749563.1">
    <property type="nucleotide sequence ID" value="NZ_VSSR01000008.1"/>
</dbReference>
<name>A0A5S4WZD9_9BRAD</name>
<dbReference type="Proteomes" id="UP000324853">
    <property type="component" value="Unassembled WGS sequence"/>
</dbReference>
<dbReference type="EMBL" id="VSSR01000008">
    <property type="protein sequence ID" value="TYL87385.1"/>
    <property type="molecule type" value="Genomic_DNA"/>
</dbReference>
<accession>A0A5S4WZD9</accession>
<sequence length="82" mass="9142">MAAFHTIVDIQWRDVSFGQRLALSMISTTLAPISNDARMTVLMSLLGNQVMDMTEGEGQIDAVLDVLRTHLKLAMHSRQLTQ</sequence>
<protein>
    <submittedName>
        <fullName evidence="1">Uncharacterized protein</fullName>
    </submittedName>
</protein>
<evidence type="ECO:0000313" key="1">
    <source>
        <dbReference type="EMBL" id="TYL87385.1"/>
    </source>
</evidence>